<feature type="domain" description="HTH gntR-type" evidence="4">
    <location>
        <begin position="4"/>
        <end position="71"/>
    </location>
</feature>
<dbReference type="Pfam" id="PF07729">
    <property type="entry name" value="FCD"/>
    <property type="match status" value="1"/>
</dbReference>
<evidence type="ECO:0000313" key="6">
    <source>
        <dbReference type="Proteomes" id="UP000655208"/>
    </source>
</evidence>
<proteinExistence type="predicted"/>
<keyword evidence="2" id="KW-0238">DNA-binding</keyword>
<dbReference type="CDD" id="cd07377">
    <property type="entry name" value="WHTH_GntR"/>
    <property type="match status" value="1"/>
</dbReference>
<dbReference type="Gene3D" id="1.20.120.530">
    <property type="entry name" value="GntR ligand-binding domain-like"/>
    <property type="match status" value="1"/>
</dbReference>
<sequence length="230" mass="25286">MARQALWEGVYRAVRQRILTLAIAPGTRLSESGLAQEFDLSPTPVRDALGRLMQEGLVVSGRERGYWVAGLDIGDLQQLAAFRYILERGVAELLVADPPDYGPLREHNAALRAPGLTLDEVVDVNADFHMGLAELTGNQRLVRTLRRVLEDSARYFRVGAHHYSAAQMADDHDDLVDALVEADMARVGRHLHHEAFGTRDRVMDVLVRSPRALSGLIGTPLTGAHRGPTG</sequence>
<evidence type="ECO:0000313" key="5">
    <source>
        <dbReference type="EMBL" id="GGL98098.1"/>
    </source>
</evidence>
<dbReference type="InterPro" id="IPR036390">
    <property type="entry name" value="WH_DNA-bd_sf"/>
</dbReference>
<keyword evidence="3" id="KW-0804">Transcription</keyword>
<dbReference type="SUPFAM" id="SSF48008">
    <property type="entry name" value="GntR ligand-binding domain-like"/>
    <property type="match status" value="1"/>
</dbReference>
<comment type="caution">
    <text evidence="5">The sequence shown here is derived from an EMBL/GenBank/DDBJ whole genome shotgun (WGS) entry which is preliminary data.</text>
</comment>
<dbReference type="EMBL" id="BMNA01000003">
    <property type="protein sequence ID" value="GGL98098.1"/>
    <property type="molecule type" value="Genomic_DNA"/>
</dbReference>
<accession>A0A917SVA9</accession>
<organism evidence="5 6">
    <name type="scientific">Nakamurella endophytica</name>
    <dbReference type="NCBI Taxonomy" id="1748367"/>
    <lineage>
        <taxon>Bacteria</taxon>
        <taxon>Bacillati</taxon>
        <taxon>Actinomycetota</taxon>
        <taxon>Actinomycetes</taxon>
        <taxon>Nakamurellales</taxon>
        <taxon>Nakamurellaceae</taxon>
        <taxon>Nakamurella</taxon>
    </lineage>
</organism>
<reference evidence="5" key="2">
    <citation type="submission" date="2020-09" db="EMBL/GenBank/DDBJ databases">
        <authorList>
            <person name="Sun Q."/>
            <person name="Zhou Y."/>
        </authorList>
    </citation>
    <scope>NUCLEOTIDE SEQUENCE</scope>
    <source>
        <strain evidence="5">CGMCC 4.7308</strain>
    </source>
</reference>
<evidence type="ECO:0000256" key="2">
    <source>
        <dbReference type="ARBA" id="ARBA00023125"/>
    </source>
</evidence>
<dbReference type="InterPro" id="IPR008920">
    <property type="entry name" value="TF_FadR/GntR_C"/>
</dbReference>
<keyword evidence="6" id="KW-1185">Reference proteome</keyword>
<evidence type="ECO:0000256" key="3">
    <source>
        <dbReference type="ARBA" id="ARBA00023163"/>
    </source>
</evidence>
<gene>
    <name evidence="5" type="ORF">GCM10011594_17460</name>
</gene>
<protein>
    <recommendedName>
        <fullName evidence="4">HTH gntR-type domain-containing protein</fullName>
    </recommendedName>
</protein>
<dbReference type="GO" id="GO:0003700">
    <property type="term" value="F:DNA-binding transcription factor activity"/>
    <property type="evidence" value="ECO:0007669"/>
    <property type="project" value="InterPro"/>
</dbReference>
<dbReference type="Proteomes" id="UP000655208">
    <property type="component" value="Unassembled WGS sequence"/>
</dbReference>
<dbReference type="PROSITE" id="PS50949">
    <property type="entry name" value="HTH_GNTR"/>
    <property type="match status" value="1"/>
</dbReference>
<reference evidence="5" key="1">
    <citation type="journal article" date="2014" name="Int. J. Syst. Evol. Microbiol.">
        <title>Complete genome sequence of Corynebacterium casei LMG S-19264T (=DSM 44701T), isolated from a smear-ripened cheese.</title>
        <authorList>
            <consortium name="US DOE Joint Genome Institute (JGI-PGF)"/>
            <person name="Walter F."/>
            <person name="Albersmeier A."/>
            <person name="Kalinowski J."/>
            <person name="Ruckert C."/>
        </authorList>
    </citation>
    <scope>NUCLEOTIDE SEQUENCE</scope>
    <source>
        <strain evidence="5">CGMCC 4.7308</strain>
    </source>
</reference>
<dbReference type="InterPro" id="IPR036388">
    <property type="entry name" value="WH-like_DNA-bd_sf"/>
</dbReference>
<name>A0A917SVA9_9ACTN</name>
<dbReference type="SUPFAM" id="SSF46785">
    <property type="entry name" value="Winged helix' DNA-binding domain"/>
    <property type="match status" value="1"/>
</dbReference>
<dbReference type="Gene3D" id="1.10.10.10">
    <property type="entry name" value="Winged helix-like DNA-binding domain superfamily/Winged helix DNA-binding domain"/>
    <property type="match status" value="1"/>
</dbReference>
<evidence type="ECO:0000256" key="1">
    <source>
        <dbReference type="ARBA" id="ARBA00023015"/>
    </source>
</evidence>
<evidence type="ECO:0000259" key="4">
    <source>
        <dbReference type="PROSITE" id="PS50949"/>
    </source>
</evidence>
<dbReference type="SMART" id="SM00895">
    <property type="entry name" value="FCD"/>
    <property type="match status" value="1"/>
</dbReference>
<dbReference type="SMART" id="SM00345">
    <property type="entry name" value="HTH_GNTR"/>
    <property type="match status" value="1"/>
</dbReference>
<dbReference type="PANTHER" id="PTHR43537">
    <property type="entry name" value="TRANSCRIPTIONAL REGULATOR, GNTR FAMILY"/>
    <property type="match status" value="1"/>
</dbReference>
<dbReference type="GO" id="GO:0003677">
    <property type="term" value="F:DNA binding"/>
    <property type="evidence" value="ECO:0007669"/>
    <property type="project" value="UniProtKB-KW"/>
</dbReference>
<keyword evidence="1" id="KW-0805">Transcription regulation</keyword>
<dbReference type="InterPro" id="IPR000524">
    <property type="entry name" value="Tscrpt_reg_HTH_GntR"/>
</dbReference>
<dbReference type="Pfam" id="PF00392">
    <property type="entry name" value="GntR"/>
    <property type="match status" value="1"/>
</dbReference>
<dbReference type="PANTHER" id="PTHR43537:SF45">
    <property type="entry name" value="GNTR FAMILY REGULATORY PROTEIN"/>
    <property type="match status" value="1"/>
</dbReference>
<dbReference type="InterPro" id="IPR011711">
    <property type="entry name" value="GntR_C"/>
</dbReference>
<dbReference type="AlphaFoldDB" id="A0A917SVA9"/>